<gene>
    <name evidence="2" type="ORF">FG87_05080</name>
</gene>
<evidence type="ECO:0000313" key="2">
    <source>
        <dbReference type="EMBL" id="KIA65840.1"/>
    </source>
</evidence>
<protein>
    <submittedName>
        <fullName evidence="2">Uncharacterized protein</fullName>
    </submittedName>
</protein>
<evidence type="ECO:0000313" key="3">
    <source>
        <dbReference type="Proteomes" id="UP000031364"/>
    </source>
</evidence>
<keyword evidence="1" id="KW-1133">Transmembrane helix</keyword>
<name>A0ABR4ZKU5_9NOCA</name>
<dbReference type="EMBL" id="JNFP01000005">
    <property type="protein sequence ID" value="KIA65840.1"/>
    <property type="molecule type" value="Genomic_DNA"/>
</dbReference>
<keyword evidence="1" id="KW-0812">Transmembrane</keyword>
<feature type="transmembrane region" description="Helical" evidence="1">
    <location>
        <begin position="69"/>
        <end position="89"/>
    </location>
</feature>
<sequence>MRSDRAIRRFTPDAQETRVYGEPYETADGSTIVTVVRPGGGPRAAAPLGIFVVHDGKVTWEPVVDTTRLALLGEFIGLAAAVITTLAILRRPPWPDLSVAGLRAMRGLHDSWQDRRRD</sequence>
<proteinExistence type="predicted"/>
<keyword evidence="3" id="KW-1185">Reference proteome</keyword>
<comment type="caution">
    <text evidence="2">The sequence shown here is derived from an EMBL/GenBank/DDBJ whole genome shotgun (WGS) entry which is preliminary data.</text>
</comment>
<accession>A0ABR4ZKU5</accession>
<dbReference type="RefSeq" id="WP_043665329.1">
    <property type="nucleotide sequence ID" value="NZ_BDCI01000041.1"/>
</dbReference>
<keyword evidence="1" id="KW-0472">Membrane</keyword>
<organism evidence="2 3">
    <name type="scientific">Nocardia vulneris</name>
    <dbReference type="NCBI Taxonomy" id="1141657"/>
    <lineage>
        <taxon>Bacteria</taxon>
        <taxon>Bacillati</taxon>
        <taxon>Actinomycetota</taxon>
        <taxon>Actinomycetes</taxon>
        <taxon>Mycobacteriales</taxon>
        <taxon>Nocardiaceae</taxon>
        <taxon>Nocardia</taxon>
    </lineage>
</organism>
<evidence type="ECO:0000256" key="1">
    <source>
        <dbReference type="SAM" id="Phobius"/>
    </source>
</evidence>
<reference evidence="2 3" key="1">
    <citation type="journal article" date="2014" name="Int. J. Syst. Evol. Microbiol.">
        <title>Nocardia vulneris sp. nov., isolated from wounds of human patients in North America.</title>
        <authorList>
            <person name="Lasker B.A."/>
            <person name="Bell M."/>
            <person name="Klenk H.P."/>
            <person name="Sproer C."/>
            <person name="Schumann C."/>
            <person name="Schumann P."/>
            <person name="Brown J.M."/>
        </authorList>
    </citation>
    <scope>NUCLEOTIDE SEQUENCE [LARGE SCALE GENOMIC DNA]</scope>
    <source>
        <strain evidence="2 3">W9851</strain>
    </source>
</reference>
<dbReference type="Proteomes" id="UP000031364">
    <property type="component" value="Unassembled WGS sequence"/>
</dbReference>